<evidence type="ECO:0000313" key="1">
    <source>
        <dbReference type="EMBL" id="MCD9558366.1"/>
    </source>
</evidence>
<name>A0ABS8UJ91_DATST</name>
<comment type="caution">
    <text evidence="1">The sequence shown here is derived from an EMBL/GenBank/DDBJ whole genome shotgun (WGS) entry which is preliminary data.</text>
</comment>
<dbReference type="Proteomes" id="UP000823775">
    <property type="component" value="Unassembled WGS sequence"/>
</dbReference>
<dbReference type="EMBL" id="JACEIK010002003">
    <property type="protein sequence ID" value="MCD9558366.1"/>
    <property type="molecule type" value="Genomic_DNA"/>
</dbReference>
<protein>
    <submittedName>
        <fullName evidence="1">Uncharacterized protein</fullName>
    </submittedName>
</protein>
<keyword evidence="2" id="KW-1185">Reference proteome</keyword>
<reference evidence="1 2" key="1">
    <citation type="journal article" date="2021" name="BMC Genomics">
        <title>Datura genome reveals duplications of psychoactive alkaloid biosynthetic genes and high mutation rate following tissue culture.</title>
        <authorList>
            <person name="Rajewski A."/>
            <person name="Carter-House D."/>
            <person name="Stajich J."/>
            <person name="Litt A."/>
        </authorList>
    </citation>
    <scope>NUCLEOTIDE SEQUENCE [LARGE SCALE GENOMIC DNA]</scope>
    <source>
        <strain evidence="1">AR-01</strain>
    </source>
</reference>
<evidence type="ECO:0000313" key="2">
    <source>
        <dbReference type="Proteomes" id="UP000823775"/>
    </source>
</evidence>
<gene>
    <name evidence="1" type="ORF">HAX54_015714</name>
</gene>
<feature type="non-terminal residue" evidence="1">
    <location>
        <position position="59"/>
    </location>
</feature>
<organism evidence="1 2">
    <name type="scientific">Datura stramonium</name>
    <name type="common">Jimsonweed</name>
    <name type="synonym">Common thornapple</name>
    <dbReference type="NCBI Taxonomy" id="4076"/>
    <lineage>
        <taxon>Eukaryota</taxon>
        <taxon>Viridiplantae</taxon>
        <taxon>Streptophyta</taxon>
        <taxon>Embryophyta</taxon>
        <taxon>Tracheophyta</taxon>
        <taxon>Spermatophyta</taxon>
        <taxon>Magnoliopsida</taxon>
        <taxon>eudicotyledons</taxon>
        <taxon>Gunneridae</taxon>
        <taxon>Pentapetalae</taxon>
        <taxon>asterids</taxon>
        <taxon>lamiids</taxon>
        <taxon>Solanales</taxon>
        <taxon>Solanaceae</taxon>
        <taxon>Solanoideae</taxon>
        <taxon>Datureae</taxon>
        <taxon>Datura</taxon>
    </lineage>
</organism>
<feature type="non-terminal residue" evidence="1">
    <location>
        <position position="1"/>
    </location>
</feature>
<accession>A0ABS8UJ91</accession>
<proteinExistence type="predicted"/>
<sequence length="59" mass="6663">LTAAATKFISLLVLEKNEEGELLDILSGYLRRPRARGEVLLELYMGLRQGNKHSLHSLK</sequence>